<sequence length="241" mass="26789">MTEHRTPNTEQPTAEELGAALNPRHRKFADLYLNECRLNASAAARRSGYKDHRQGWRIVRLPDVAAYIAAVMAESPDVMGAGEVAARLTIEARSTVDMDEFVTVAPTERTFWVPARQHEPVREYAKRKRVDVEDLDKYDLMNEFGASEVSETLDGEVMIKVATIAQDVVIDWAAAKAAGAISGMAVLKKNRDGSLEYRVKDPTKALQLLGQLHDMFGQRQVHQNPDGSPIKFIVGVSEDDL</sequence>
<protein>
    <recommendedName>
        <fullName evidence="3">Terminase small subunit</fullName>
    </recommendedName>
</protein>
<dbReference type="RefSeq" id="WP_345467899.1">
    <property type="nucleotide sequence ID" value="NZ_BAABRP010000024.1"/>
</dbReference>
<reference evidence="1 2" key="1">
    <citation type="submission" date="2024-02" db="EMBL/GenBank/DDBJ databases">
        <title>Deinococcus carri NBRC 110142.</title>
        <authorList>
            <person name="Ichikawa N."/>
            <person name="Katano-Makiyama Y."/>
            <person name="Hidaka K."/>
        </authorList>
    </citation>
    <scope>NUCLEOTIDE SEQUENCE [LARGE SCALE GENOMIC DNA]</scope>
    <source>
        <strain evidence="1 2">NBRC 110142</strain>
    </source>
</reference>
<dbReference type="Gene3D" id="1.10.10.1400">
    <property type="entry name" value="Terminase, small subunit, N-terminal DNA-binding domain, HTH motif"/>
    <property type="match status" value="1"/>
</dbReference>
<proteinExistence type="predicted"/>
<accession>A0ABP9WBT1</accession>
<dbReference type="InterPro" id="IPR005335">
    <property type="entry name" value="Terminase_ssu"/>
</dbReference>
<dbReference type="EMBL" id="BAABRP010000024">
    <property type="protein sequence ID" value="GAA5514782.1"/>
    <property type="molecule type" value="Genomic_DNA"/>
</dbReference>
<evidence type="ECO:0000313" key="2">
    <source>
        <dbReference type="Proteomes" id="UP001401887"/>
    </source>
</evidence>
<evidence type="ECO:0000313" key="1">
    <source>
        <dbReference type="EMBL" id="GAA5514782.1"/>
    </source>
</evidence>
<dbReference type="Proteomes" id="UP001401887">
    <property type="component" value="Unassembled WGS sequence"/>
</dbReference>
<dbReference type="Pfam" id="PF03592">
    <property type="entry name" value="Terminase_2"/>
    <property type="match status" value="1"/>
</dbReference>
<comment type="caution">
    <text evidence="1">The sequence shown here is derived from an EMBL/GenBank/DDBJ whole genome shotgun (WGS) entry which is preliminary data.</text>
</comment>
<dbReference type="InterPro" id="IPR038713">
    <property type="entry name" value="Terminase_Gp1_N_sf"/>
</dbReference>
<gene>
    <name evidence="1" type="ORF">Dcar01_03543</name>
</gene>
<keyword evidence="2" id="KW-1185">Reference proteome</keyword>
<evidence type="ECO:0008006" key="3">
    <source>
        <dbReference type="Google" id="ProtNLM"/>
    </source>
</evidence>
<organism evidence="1 2">
    <name type="scientific">Deinococcus carri</name>
    <dbReference type="NCBI Taxonomy" id="1211323"/>
    <lineage>
        <taxon>Bacteria</taxon>
        <taxon>Thermotogati</taxon>
        <taxon>Deinococcota</taxon>
        <taxon>Deinococci</taxon>
        <taxon>Deinococcales</taxon>
        <taxon>Deinococcaceae</taxon>
        <taxon>Deinococcus</taxon>
    </lineage>
</organism>
<name>A0ABP9WBT1_9DEIO</name>